<evidence type="ECO:0000256" key="1">
    <source>
        <dbReference type="SAM" id="Coils"/>
    </source>
</evidence>
<dbReference type="RefSeq" id="WP_153479432.1">
    <property type="nucleotide sequence ID" value="NZ_VWNA01000001.1"/>
</dbReference>
<sequence>MEPNEIAQTLWTLIDTALSAPVPFITAIIFFGWLVWLAVRREYSTRLNNTESKLELSNARIADYERKLSGASPDEASARIENLEAQLEKLMPRRVTAEQREKIRIALNGTSGNISIGSDMACADAPAFSAGLTSAFRNAGWHVENPSFMGLSNPPTSGVGVRCADPGNPSDLEAATIKALHAGGVHFDVQPGRDISRHTAIPATDAQIVITPRVLD</sequence>
<proteinExistence type="predicted"/>
<dbReference type="AlphaFoldDB" id="A0A6A7XZJ3"/>
<feature type="coiled-coil region" evidence="1">
    <location>
        <begin position="47"/>
        <end position="100"/>
    </location>
</feature>
<keyword evidence="2" id="KW-0812">Transmembrane</keyword>
<gene>
    <name evidence="3" type="ORF">F0357_05430</name>
</gene>
<evidence type="ECO:0000313" key="3">
    <source>
        <dbReference type="EMBL" id="MQT12114.1"/>
    </source>
</evidence>
<protein>
    <submittedName>
        <fullName evidence="3">Uncharacterized protein</fullName>
    </submittedName>
</protein>
<keyword evidence="2" id="KW-1133">Transmembrane helix</keyword>
<evidence type="ECO:0000313" key="4">
    <source>
        <dbReference type="Proteomes" id="UP000332515"/>
    </source>
</evidence>
<comment type="caution">
    <text evidence="3">The sequence shown here is derived from an EMBL/GenBank/DDBJ whole genome shotgun (WGS) entry which is preliminary data.</text>
</comment>
<dbReference type="Proteomes" id="UP000332515">
    <property type="component" value="Unassembled WGS sequence"/>
</dbReference>
<keyword evidence="2" id="KW-0472">Membrane</keyword>
<keyword evidence="4" id="KW-1185">Reference proteome</keyword>
<name>A0A6A7XZJ3_9HYPH</name>
<organism evidence="3 4">
    <name type="scientific">Segnochrobactrum spirostomi</name>
    <dbReference type="NCBI Taxonomy" id="2608987"/>
    <lineage>
        <taxon>Bacteria</taxon>
        <taxon>Pseudomonadati</taxon>
        <taxon>Pseudomonadota</taxon>
        <taxon>Alphaproteobacteria</taxon>
        <taxon>Hyphomicrobiales</taxon>
        <taxon>Segnochrobactraceae</taxon>
        <taxon>Segnochrobactrum</taxon>
    </lineage>
</organism>
<keyword evidence="1" id="KW-0175">Coiled coil</keyword>
<dbReference type="EMBL" id="VWNA01000001">
    <property type="protein sequence ID" value="MQT12114.1"/>
    <property type="molecule type" value="Genomic_DNA"/>
</dbReference>
<reference evidence="3 4" key="1">
    <citation type="submission" date="2019-09" db="EMBL/GenBank/DDBJ databases">
        <title>Segnochrobactrum spirostomi gen. nov., sp. nov., isolated from the ciliate Spirostomum cf. yagiui and description of a novel family, Segnochrobactraceae fam. nov. within the order Rhizobiales of the class Alphaproteobacteria.</title>
        <authorList>
            <person name="Akter S."/>
            <person name="Shazib S.U.A."/>
            <person name="Shin M.K."/>
        </authorList>
    </citation>
    <scope>NUCLEOTIDE SEQUENCE [LARGE SCALE GENOMIC DNA]</scope>
    <source>
        <strain evidence="3 4">Sp-1</strain>
    </source>
</reference>
<evidence type="ECO:0000256" key="2">
    <source>
        <dbReference type="SAM" id="Phobius"/>
    </source>
</evidence>
<accession>A0A6A7XZJ3</accession>
<feature type="transmembrane region" description="Helical" evidence="2">
    <location>
        <begin position="20"/>
        <end position="39"/>
    </location>
</feature>